<dbReference type="GO" id="GO:0000176">
    <property type="term" value="C:nuclear exosome (RNase complex)"/>
    <property type="evidence" value="ECO:0007669"/>
    <property type="project" value="TreeGrafter"/>
</dbReference>
<dbReference type="SUPFAM" id="SSF54211">
    <property type="entry name" value="Ribosomal protein S5 domain 2-like"/>
    <property type="match status" value="1"/>
</dbReference>
<organism evidence="11 12">
    <name type="scientific">Lachancea nothofagi CBS 11611</name>
    <dbReference type="NCBI Taxonomy" id="1266666"/>
    <lineage>
        <taxon>Eukaryota</taxon>
        <taxon>Fungi</taxon>
        <taxon>Dikarya</taxon>
        <taxon>Ascomycota</taxon>
        <taxon>Saccharomycotina</taxon>
        <taxon>Saccharomycetes</taxon>
        <taxon>Saccharomycetales</taxon>
        <taxon>Saccharomycetaceae</taxon>
        <taxon>Lachancea</taxon>
    </lineage>
</organism>
<evidence type="ECO:0000256" key="5">
    <source>
        <dbReference type="ARBA" id="ARBA00022552"/>
    </source>
</evidence>
<reference evidence="12" key="1">
    <citation type="submission" date="2016-03" db="EMBL/GenBank/DDBJ databases">
        <authorList>
            <person name="Devillers Hugo."/>
        </authorList>
    </citation>
    <scope>NUCLEOTIDE SEQUENCE [LARGE SCALE GENOMIC DNA]</scope>
</reference>
<comment type="similarity">
    <text evidence="3">Belongs to the RNase PH family.</text>
</comment>
<accession>A0A1G4KFG7</accession>
<evidence type="ECO:0000256" key="7">
    <source>
        <dbReference type="ARBA" id="ARBA00022884"/>
    </source>
</evidence>
<keyword evidence="8" id="KW-0539">Nucleus</keyword>
<proteinExistence type="inferred from homology"/>
<evidence type="ECO:0000256" key="9">
    <source>
        <dbReference type="ARBA" id="ARBA00030617"/>
    </source>
</evidence>
<keyword evidence="12" id="KW-1185">Reference proteome</keyword>
<dbReference type="GO" id="GO:0034476">
    <property type="term" value="P:U5 snRNA 3'-end processing"/>
    <property type="evidence" value="ECO:0007669"/>
    <property type="project" value="TreeGrafter"/>
</dbReference>
<keyword evidence="4" id="KW-0963">Cytoplasm</keyword>
<protein>
    <recommendedName>
        <fullName evidence="9">Ribosomal RNA-processing protein 43</fullName>
    </recommendedName>
</protein>
<evidence type="ECO:0000256" key="8">
    <source>
        <dbReference type="ARBA" id="ARBA00023242"/>
    </source>
</evidence>
<dbReference type="GO" id="GO:0034475">
    <property type="term" value="P:U4 snRNA 3'-end processing"/>
    <property type="evidence" value="ECO:0007669"/>
    <property type="project" value="TreeGrafter"/>
</dbReference>
<keyword evidence="5" id="KW-0698">rRNA processing</keyword>
<evidence type="ECO:0000313" key="11">
    <source>
        <dbReference type="EMBL" id="SCV03318.1"/>
    </source>
</evidence>
<dbReference type="GO" id="GO:0034473">
    <property type="term" value="P:U1 snRNA 3'-end processing"/>
    <property type="evidence" value="ECO:0007669"/>
    <property type="project" value="TreeGrafter"/>
</dbReference>
<dbReference type="PANTHER" id="PTHR11097">
    <property type="entry name" value="EXOSOME COMPLEX EXONUCLEASE RIBOSOMAL RNA PROCESSING PROTEIN"/>
    <property type="match status" value="1"/>
</dbReference>
<dbReference type="GO" id="GO:0000177">
    <property type="term" value="C:cytoplasmic exosome (RNase complex)"/>
    <property type="evidence" value="ECO:0007669"/>
    <property type="project" value="UniProtKB-ARBA"/>
</dbReference>
<dbReference type="InterPro" id="IPR001247">
    <property type="entry name" value="ExoRNase_PH_dom1"/>
</dbReference>
<evidence type="ECO:0000256" key="6">
    <source>
        <dbReference type="ARBA" id="ARBA00022835"/>
    </source>
</evidence>
<dbReference type="GO" id="GO:0071028">
    <property type="term" value="P:nuclear mRNA surveillance"/>
    <property type="evidence" value="ECO:0007669"/>
    <property type="project" value="TreeGrafter"/>
</dbReference>
<sequence length="375" mass="41139">MSKAVEVRPMTFYPEVLARIAPDLSMQRHLSLGLRPSLRASEEFRNVEISDGKLSCASKETVNRSGNNILGSNVLKCGKTMIVTSITGGVVEENVPVEQDDEEPALENSDADRASQFGCIYPVVEVECGRAGAPTDEEMTLSQRIYNCFLHSGLLSKEALKVSVGVKSTNADGQASIQYPDEKDSTDLAKSFKPRRKWTYVLYAKIQVFSRDGPLFELCWNSLIYALQTTQLPRAFVDERTTDLKIPVSMRGRSAAIRETFDILCDPVKFQPLKLNAENISFASNFAVIELDPEAQLPKDDDDMQVDSPTSVLLADIQGEAEEASVSSIVSVVTGTAGNMKHFKAIGGDSKITLDMIKKSIKLAKLRSSDLEGKS</sequence>
<evidence type="ECO:0000259" key="10">
    <source>
        <dbReference type="Pfam" id="PF01138"/>
    </source>
</evidence>
<dbReference type="CDD" id="cd11358">
    <property type="entry name" value="RNase_PH"/>
    <property type="match status" value="1"/>
</dbReference>
<dbReference type="OrthoDB" id="45882at2759"/>
<evidence type="ECO:0000256" key="4">
    <source>
        <dbReference type="ARBA" id="ARBA00022490"/>
    </source>
</evidence>
<feature type="domain" description="Exoribonuclease phosphorolytic" evidence="10">
    <location>
        <begin position="43"/>
        <end position="233"/>
    </location>
</feature>
<dbReference type="InterPro" id="IPR020568">
    <property type="entry name" value="Ribosomal_Su5_D2-typ_SF"/>
</dbReference>
<dbReference type="AlphaFoldDB" id="A0A1G4KFG7"/>
<comment type="subcellular location">
    <subcellularLocation>
        <location evidence="1">Cytoplasm</location>
    </subcellularLocation>
    <subcellularLocation>
        <location evidence="2">Nucleus</location>
        <location evidence="2">Nucleolus</location>
    </subcellularLocation>
</comment>
<dbReference type="Pfam" id="PF01138">
    <property type="entry name" value="RNase_PH"/>
    <property type="match status" value="1"/>
</dbReference>
<dbReference type="GO" id="GO:0071038">
    <property type="term" value="P:TRAMP-dependent tRNA surveillance pathway"/>
    <property type="evidence" value="ECO:0007669"/>
    <property type="project" value="TreeGrafter"/>
</dbReference>
<dbReference type="GO" id="GO:0005730">
    <property type="term" value="C:nucleolus"/>
    <property type="evidence" value="ECO:0007669"/>
    <property type="project" value="UniProtKB-SubCell"/>
</dbReference>
<evidence type="ECO:0000256" key="3">
    <source>
        <dbReference type="ARBA" id="ARBA00006678"/>
    </source>
</evidence>
<dbReference type="Proteomes" id="UP000189911">
    <property type="component" value="Chromosome G"/>
</dbReference>
<dbReference type="InterPro" id="IPR050590">
    <property type="entry name" value="Exosome_comp_Rrp42_subfam"/>
</dbReference>
<evidence type="ECO:0000256" key="1">
    <source>
        <dbReference type="ARBA" id="ARBA00004496"/>
    </source>
</evidence>
<name>A0A1G4KFG7_9SACH</name>
<keyword evidence="6" id="KW-0271">Exosome</keyword>
<evidence type="ECO:0000313" key="12">
    <source>
        <dbReference type="Proteomes" id="UP000189911"/>
    </source>
</evidence>
<dbReference type="EMBL" id="LT598453">
    <property type="protein sequence ID" value="SCV03318.1"/>
    <property type="molecule type" value="Genomic_DNA"/>
</dbReference>
<dbReference type="GO" id="GO:0016075">
    <property type="term" value="P:rRNA catabolic process"/>
    <property type="evidence" value="ECO:0007669"/>
    <property type="project" value="TreeGrafter"/>
</dbReference>
<dbReference type="PANTHER" id="PTHR11097:SF9">
    <property type="entry name" value="EXOSOME COMPLEX COMPONENT RRP43"/>
    <property type="match status" value="1"/>
</dbReference>
<evidence type="ECO:0000256" key="2">
    <source>
        <dbReference type="ARBA" id="ARBA00004604"/>
    </source>
</evidence>
<gene>
    <name evidence="11" type="ORF">LANO_0G03422G</name>
</gene>
<dbReference type="Gene3D" id="3.30.230.70">
    <property type="entry name" value="GHMP Kinase, N-terminal domain"/>
    <property type="match status" value="1"/>
</dbReference>
<dbReference type="GO" id="GO:0000467">
    <property type="term" value="P:exonucleolytic trimming to generate mature 3'-end of 5.8S rRNA from tricistronic rRNA transcript (SSU-rRNA, 5.8S rRNA, LSU-rRNA)"/>
    <property type="evidence" value="ECO:0007669"/>
    <property type="project" value="TreeGrafter"/>
</dbReference>
<keyword evidence="7" id="KW-0694">RNA-binding</keyword>
<dbReference type="InterPro" id="IPR027408">
    <property type="entry name" value="PNPase/RNase_PH_dom_sf"/>
</dbReference>
<dbReference type="GO" id="GO:0071035">
    <property type="term" value="P:nuclear polyadenylation-dependent rRNA catabolic process"/>
    <property type="evidence" value="ECO:0007669"/>
    <property type="project" value="TreeGrafter"/>
</dbReference>
<dbReference type="GO" id="GO:0035925">
    <property type="term" value="F:mRNA 3'-UTR AU-rich region binding"/>
    <property type="evidence" value="ECO:0007669"/>
    <property type="project" value="TreeGrafter"/>
</dbReference>